<gene>
    <name evidence="1" type="ORF">O0235_00440</name>
</gene>
<accession>A0ABY7M6I7</accession>
<dbReference type="SUPFAM" id="SSF56300">
    <property type="entry name" value="Metallo-dependent phosphatases"/>
    <property type="match status" value="1"/>
</dbReference>
<sequence length="232" mass="25669">MPAETVEWAAAQIARFEGQAFLIPGNHDPMDPGSIYWRNDMEAIARRLTIVRQHRGELIEPEGLDLVLWGRAYLDSDWHFRPLEGLPGRVDGRWHIALAHGHFVPEGGESHRSLPIHEREIAAARGEWDYIALGHWEPHADVSRGGVTAVYSGAPMPLSDANRRAGLCAVVDFGPGACAGGRSGWTGRVRGSGEQRRAIQPARAIEAGLRDSMLYLRRRCRLICRCRSVGGN</sequence>
<organism evidence="1 2">
    <name type="scientific">Tepidiforma flava</name>
    <dbReference type="NCBI Taxonomy" id="3004094"/>
    <lineage>
        <taxon>Bacteria</taxon>
        <taxon>Bacillati</taxon>
        <taxon>Chloroflexota</taxon>
        <taxon>Tepidiformia</taxon>
        <taxon>Tepidiformales</taxon>
        <taxon>Tepidiformaceae</taxon>
        <taxon>Tepidiforma</taxon>
    </lineage>
</organism>
<evidence type="ECO:0000313" key="1">
    <source>
        <dbReference type="EMBL" id="WBL36129.1"/>
    </source>
</evidence>
<dbReference type="EMBL" id="CP115149">
    <property type="protein sequence ID" value="WBL36129.1"/>
    <property type="molecule type" value="Genomic_DNA"/>
</dbReference>
<dbReference type="Gene3D" id="3.60.21.10">
    <property type="match status" value="1"/>
</dbReference>
<proteinExistence type="predicted"/>
<name>A0ABY7M6I7_9CHLR</name>
<evidence type="ECO:0000313" key="2">
    <source>
        <dbReference type="Proteomes" id="UP001212803"/>
    </source>
</evidence>
<dbReference type="InterPro" id="IPR029052">
    <property type="entry name" value="Metallo-depent_PP-like"/>
</dbReference>
<reference evidence="1 2" key="1">
    <citation type="journal article" date="2023" name="ISME J.">
        <title>Thermophilic Dehalococcoidia with unusual traits shed light on an unexpected past.</title>
        <authorList>
            <person name="Palmer M."/>
            <person name="Covington J.K."/>
            <person name="Zhou E.M."/>
            <person name="Thomas S.C."/>
            <person name="Habib N."/>
            <person name="Seymour C.O."/>
            <person name="Lai D."/>
            <person name="Johnston J."/>
            <person name="Hashimi A."/>
            <person name="Jiao J.Y."/>
            <person name="Muok A.R."/>
            <person name="Liu L."/>
            <person name="Xian W.D."/>
            <person name="Zhi X.Y."/>
            <person name="Li M.M."/>
            <person name="Silva L.P."/>
            <person name="Bowen B.P."/>
            <person name="Louie K."/>
            <person name="Briegel A."/>
            <person name="Pett-Ridge J."/>
            <person name="Weber P.K."/>
            <person name="Tocheva E.I."/>
            <person name="Woyke T."/>
            <person name="Northen T.R."/>
            <person name="Mayali X."/>
            <person name="Li W.J."/>
            <person name="Hedlund B.P."/>
        </authorList>
    </citation>
    <scope>NUCLEOTIDE SEQUENCE [LARGE SCALE GENOMIC DNA]</scope>
    <source>
        <strain evidence="1 2">YIM 72310</strain>
    </source>
</reference>
<protein>
    <recommendedName>
        <fullName evidence="3">Calcineurin-like phosphoesterase domain-containing protein</fullName>
    </recommendedName>
</protein>
<evidence type="ECO:0008006" key="3">
    <source>
        <dbReference type="Google" id="ProtNLM"/>
    </source>
</evidence>
<dbReference type="Proteomes" id="UP001212803">
    <property type="component" value="Chromosome"/>
</dbReference>
<keyword evidence="2" id="KW-1185">Reference proteome</keyword>